<dbReference type="SUPFAM" id="SSF46626">
    <property type="entry name" value="Cytochrome c"/>
    <property type="match status" value="1"/>
</dbReference>
<dbReference type="PROSITE" id="PS51007">
    <property type="entry name" value="CYTC"/>
    <property type="match status" value="1"/>
</dbReference>
<reference evidence="7" key="1">
    <citation type="submission" date="2021-01" db="EMBL/GenBank/DDBJ databases">
        <title>Ramlibacter sp. strain AW1 16S ribosomal RNA gene Genome sequencing and assembly.</title>
        <authorList>
            <person name="Kang M."/>
        </authorList>
    </citation>
    <scope>NUCLEOTIDE SEQUENCE</scope>
    <source>
        <strain evidence="7">AW1</strain>
    </source>
</reference>
<dbReference type="InterPro" id="IPR036909">
    <property type="entry name" value="Cyt_c-like_dom_sf"/>
</dbReference>
<dbReference type="EMBL" id="JAEQNA010000011">
    <property type="protein sequence ID" value="MBL0423101.1"/>
    <property type="molecule type" value="Genomic_DNA"/>
</dbReference>
<protein>
    <submittedName>
        <fullName evidence="7">Cytochrome c</fullName>
    </submittedName>
</protein>
<name>A0A936ZV11_9BURK</name>
<dbReference type="Pfam" id="PF00034">
    <property type="entry name" value="Cytochrom_C"/>
    <property type="match status" value="1"/>
</dbReference>
<proteinExistence type="predicted"/>
<dbReference type="GO" id="GO:0046872">
    <property type="term" value="F:metal ion binding"/>
    <property type="evidence" value="ECO:0007669"/>
    <property type="project" value="UniProtKB-KW"/>
</dbReference>
<evidence type="ECO:0000313" key="8">
    <source>
        <dbReference type="Proteomes" id="UP000613011"/>
    </source>
</evidence>
<sequence>MNRQSRARWLAGLTAGVVVSLAAVFAFARNPGGAAQPAATAPAPDARVAAGRAAFERLNCMNCHSVAGKGNPANPLDGVGARLDAQGLRDWTLGQGAAAEKLSAGARRQKAPTANDPELPALLAYLASLK</sequence>
<keyword evidence="2 4" id="KW-0479">Metal-binding</keyword>
<dbReference type="GO" id="GO:0020037">
    <property type="term" value="F:heme binding"/>
    <property type="evidence" value="ECO:0007669"/>
    <property type="project" value="InterPro"/>
</dbReference>
<gene>
    <name evidence="7" type="ORF">JI739_22390</name>
</gene>
<dbReference type="InterPro" id="IPR009056">
    <property type="entry name" value="Cyt_c-like_dom"/>
</dbReference>
<accession>A0A936ZV11</accession>
<dbReference type="RefSeq" id="WP_201686238.1">
    <property type="nucleotide sequence ID" value="NZ_JAEQNA010000011.1"/>
</dbReference>
<keyword evidence="3 4" id="KW-0408">Iron</keyword>
<evidence type="ECO:0000313" key="7">
    <source>
        <dbReference type="EMBL" id="MBL0423101.1"/>
    </source>
</evidence>
<evidence type="ECO:0000256" key="3">
    <source>
        <dbReference type="ARBA" id="ARBA00023004"/>
    </source>
</evidence>
<dbReference type="Proteomes" id="UP000613011">
    <property type="component" value="Unassembled WGS sequence"/>
</dbReference>
<feature type="signal peptide" evidence="5">
    <location>
        <begin position="1"/>
        <end position="28"/>
    </location>
</feature>
<keyword evidence="1 4" id="KW-0349">Heme</keyword>
<evidence type="ECO:0000256" key="1">
    <source>
        <dbReference type="ARBA" id="ARBA00022617"/>
    </source>
</evidence>
<dbReference type="AlphaFoldDB" id="A0A936ZV11"/>
<comment type="caution">
    <text evidence="7">The sequence shown here is derived from an EMBL/GenBank/DDBJ whole genome shotgun (WGS) entry which is preliminary data.</text>
</comment>
<evidence type="ECO:0000256" key="2">
    <source>
        <dbReference type="ARBA" id="ARBA00022723"/>
    </source>
</evidence>
<dbReference type="Gene3D" id="1.10.760.10">
    <property type="entry name" value="Cytochrome c-like domain"/>
    <property type="match status" value="1"/>
</dbReference>
<keyword evidence="5" id="KW-0732">Signal</keyword>
<organism evidence="7 8">
    <name type="scientific">Ramlibacter aurantiacus</name>
    <dbReference type="NCBI Taxonomy" id="2801330"/>
    <lineage>
        <taxon>Bacteria</taxon>
        <taxon>Pseudomonadati</taxon>
        <taxon>Pseudomonadota</taxon>
        <taxon>Betaproteobacteria</taxon>
        <taxon>Burkholderiales</taxon>
        <taxon>Comamonadaceae</taxon>
        <taxon>Ramlibacter</taxon>
    </lineage>
</organism>
<feature type="domain" description="Cytochrome c" evidence="6">
    <location>
        <begin position="46"/>
        <end position="130"/>
    </location>
</feature>
<dbReference type="GO" id="GO:0009055">
    <property type="term" value="F:electron transfer activity"/>
    <property type="evidence" value="ECO:0007669"/>
    <property type="project" value="InterPro"/>
</dbReference>
<feature type="chain" id="PRO_5038079882" evidence="5">
    <location>
        <begin position="29"/>
        <end position="130"/>
    </location>
</feature>
<keyword evidence="8" id="KW-1185">Reference proteome</keyword>
<evidence type="ECO:0000259" key="6">
    <source>
        <dbReference type="PROSITE" id="PS51007"/>
    </source>
</evidence>
<evidence type="ECO:0000256" key="4">
    <source>
        <dbReference type="PROSITE-ProRule" id="PRU00433"/>
    </source>
</evidence>
<evidence type="ECO:0000256" key="5">
    <source>
        <dbReference type="SAM" id="SignalP"/>
    </source>
</evidence>